<dbReference type="PANTHER" id="PTHR47354:SF6">
    <property type="entry name" value="NADH OXIDOREDUCTASE HCR"/>
    <property type="match status" value="1"/>
</dbReference>
<keyword evidence="6" id="KW-0560">Oxidoreductase</keyword>
<gene>
    <name evidence="11" type="ORF">C1I98_25465</name>
</gene>
<dbReference type="PRINTS" id="PR00371">
    <property type="entry name" value="FPNCR"/>
</dbReference>
<dbReference type="InterPro" id="IPR001433">
    <property type="entry name" value="OxRdtase_FAD/NAD-bd"/>
</dbReference>
<dbReference type="Pfam" id="PF01243">
    <property type="entry name" value="PNPOx_N"/>
    <property type="match status" value="1"/>
</dbReference>
<dbReference type="Pfam" id="PF00175">
    <property type="entry name" value="NAD_binding_1"/>
    <property type="match status" value="1"/>
</dbReference>
<evidence type="ECO:0000259" key="9">
    <source>
        <dbReference type="PROSITE" id="PS51085"/>
    </source>
</evidence>
<comment type="cofactor">
    <cofactor evidence="1">
        <name>FAD</name>
        <dbReference type="ChEBI" id="CHEBI:57692"/>
    </cofactor>
</comment>
<evidence type="ECO:0000256" key="2">
    <source>
        <dbReference type="ARBA" id="ARBA00022630"/>
    </source>
</evidence>
<keyword evidence="7" id="KW-0408">Iron</keyword>
<evidence type="ECO:0000256" key="6">
    <source>
        <dbReference type="ARBA" id="ARBA00023002"/>
    </source>
</evidence>
<dbReference type="EMBL" id="POUA01000234">
    <property type="protein sequence ID" value="PZG37442.1"/>
    <property type="molecule type" value="Genomic_DNA"/>
</dbReference>
<evidence type="ECO:0000256" key="7">
    <source>
        <dbReference type="ARBA" id="ARBA00023004"/>
    </source>
</evidence>
<dbReference type="PRINTS" id="PR00410">
    <property type="entry name" value="PHEHYDRXLASE"/>
</dbReference>
<dbReference type="GO" id="GO:0051537">
    <property type="term" value="F:2 iron, 2 sulfur cluster binding"/>
    <property type="evidence" value="ECO:0007669"/>
    <property type="project" value="UniProtKB-KW"/>
</dbReference>
<evidence type="ECO:0000256" key="5">
    <source>
        <dbReference type="ARBA" id="ARBA00022827"/>
    </source>
</evidence>
<dbReference type="SUPFAM" id="SSF63380">
    <property type="entry name" value="Riboflavin synthase domain-like"/>
    <property type="match status" value="1"/>
</dbReference>
<dbReference type="InterPro" id="IPR036010">
    <property type="entry name" value="2Fe-2S_ferredoxin-like_sf"/>
</dbReference>
<dbReference type="CDD" id="cd06214">
    <property type="entry name" value="PA_degradation_oxidoreductase_like"/>
    <property type="match status" value="1"/>
</dbReference>
<keyword evidence="5" id="KW-0274">FAD</keyword>
<dbReference type="InterPro" id="IPR017927">
    <property type="entry name" value="FAD-bd_FR_type"/>
</dbReference>
<keyword evidence="3" id="KW-0001">2Fe-2S</keyword>
<dbReference type="SUPFAM" id="SSF50475">
    <property type="entry name" value="FMN-binding split barrel"/>
    <property type="match status" value="1"/>
</dbReference>
<dbReference type="InterPro" id="IPR011576">
    <property type="entry name" value="Pyridox_Oxase_N"/>
</dbReference>
<dbReference type="InterPro" id="IPR001041">
    <property type="entry name" value="2Fe-2S_ferredoxin-type"/>
</dbReference>
<proteinExistence type="predicted"/>
<feature type="domain" description="2Fe-2S ferredoxin-type" evidence="9">
    <location>
        <begin position="598"/>
        <end position="677"/>
    </location>
</feature>
<dbReference type="Gene3D" id="3.10.20.30">
    <property type="match status" value="1"/>
</dbReference>
<dbReference type="InterPro" id="IPR017938">
    <property type="entry name" value="Riboflavin_synthase-like_b-brl"/>
</dbReference>
<keyword evidence="2" id="KW-0285">Flavoprotein</keyword>
<reference evidence="11 12" key="1">
    <citation type="submission" date="2018-01" db="EMBL/GenBank/DDBJ databases">
        <title>Draft genome sequence of Sphaerisporangium sp. 7K107.</title>
        <authorList>
            <person name="Sahin N."/>
            <person name="Saygin H."/>
            <person name="Ay H."/>
        </authorList>
    </citation>
    <scope>NUCLEOTIDE SEQUENCE [LARGE SCALE GENOMIC DNA]</scope>
    <source>
        <strain evidence="11 12">7K107</strain>
    </source>
</reference>
<evidence type="ECO:0000256" key="8">
    <source>
        <dbReference type="ARBA" id="ARBA00023014"/>
    </source>
</evidence>
<evidence type="ECO:0000313" key="11">
    <source>
        <dbReference type="EMBL" id="PZG37442.1"/>
    </source>
</evidence>
<keyword evidence="4" id="KW-0479">Metal-binding</keyword>
<dbReference type="InterPro" id="IPR012675">
    <property type="entry name" value="Beta-grasp_dom_sf"/>
</dbReference>
<evidence type="ECO:0000256" key="4">
    <source>
        <dbReference type="ARBA" id="ARBA00022723"/>
    </source>
</evidence>
<feature type="domain" description="FAD-binding FR-type" evidence="10">
    <location>
        <begin position="358"/>
        <end position="455"/>
    </location>
</feature>
<dbReference type="Gene3D" id="2.30.110.10">
    <property type="entry name" value="Electron Transport, Fmn-binding Protein, Chain A"/>
    <property type="match status" value="1"/>
</dbReference>
<dbReference type="Pfam" id="PF00970">
    <property type="entry name" value="FAD_binding_6"/>
    <property type="match status" value="1"/>
</dbReference>
<accession>A0A2W2FPJ4</accession>
<dbReference type="InterPro" id="IPR050415">
    <property type="entry name" value="MRET"/>
</dbReference>
<dbReference type="Pfam" id="PF00111">
    <property type="entry name" value="Fer2"/>
    <property type="match status" value="1"/>
</dbReference>
<keyword evidence="8" id="KW-0411">Iron-sulfur</keyword>
<dbReference type="RefSeq" id="WP_111169961.1">
    <property type="nucleotide sequence ID" value="NZ_POUA01000234.1"/>
</dbReference>
<dbReference type="InterPro" id="IPR001709">
    <property type="entry name" value="Flavoprot_Pyr_Nucl_cyt_Rdtase"/>
</dbReference>
<dbReference type="InterPro" id="IPR012349">
    <property type="entry name" value="Split_barrel_FMN-bd"/>
</dbReference>
<organism evidence="11 12">
    <name type="scientific">Spongiactinospora gelatinilytica</name>
    <dbReference type="NCBI Taxonomy" id="2666298"/>
    <lineage>
        <taxon>Bacteria</taxon>
        <taxon>Bacillati</taxon>
        <taxon>Actinomycetota</taxon>
        <taxon>Actinomycetes</taxon>
        <taxon>Streptosporangiales</taxon>
        <taxon>Streptosporangiaceae</taxon>
        <taxon>Spongiactinospora</taxon>
    </lineage>
</organism>
<name>A0A2W2FPJ4_9ACTN</name>
<dbReference type="PROSITE" id="PS51085">
    <property type="entry name" value="2FE2S_FER_2"/>
    <property type="match status" value="1"/>
</dbReference>
<dbReference type="GO" id="GO:0016491">
    <property type="term" value="F:oxidoreductase activity"/>
    <property type="evidence" value="ECO:0007669"/>
    <property type="project" value="UniProtKB-KW"/>
</dbReference>
<protein>
    <submittedName>
        <fullName evidence="11">Phenylacetate-CoA oxygenase</fullName>
    </submittedName>
</protein>
<evidence type="ECO:0000259" key="10">
    <source>
        <dbReference type="PROSITE" id="PS51384"/>
    </source>
</evidence>
<dbReference type="PROSITE" id="PS51384">
    <property type="entry name" value="FAD_FR"/>
    <property type="match status" value="1"/>
</dbReference>
<evidence type="ECO:0000256" key="1">
    <source>
        <dbReference type="ARBA" id="ARBA00001974"/>
    </source>
</evidence>
<dbReference type="PANTHER" id="PTHR47354">
    <property type="entry name" value="NADH OXIDOREDUCTASE HCR"/>
    <property type="match status" value="1"/>
</dbReference>
<evidence type="ECO:0000256" key="3">
    <source>
        <dbReference type="ARBA" id="ARBA00022714"/>
    </source>
</evidence>
<dbReference type="Proteomes" id="UP000248544">
    <property type="component" value="Unassembled WGS sequence"/>
</dbReference>
<comment type="caution">
    <text evidence="11">The sequence shown here is derived from an EMBL/GenBank/DDBJ whole genome shotgun (WGS) entry which is preliminary data.</text>
</comment>
<dbReference type="Gene3D" id="3.40.50.80">
    <property type="entry name" value="Nucleotide-binding domain of ferredoxin-NADP reductase (FNR) module"/>
    <property type="match status" value="1"/>
</dbReference>
<sequence length="677" mass="70910">MRTIPSAAMNRITTTDHLESIIGHPAALVLKKEVAELDEASRYMLALAPLAGFGYRDADGRSRTTVVGGRPGFAEVESPTRIAFASDAEASGPVSFVFLLPGVGETLRVNGTVAERTPGRIVVAVAQAYVHCARAILRSRLWDPVVPAVSIPAIADGPLSGAGVAGFLAASPFMVVSSGDRDGGADTSPRGDTPGFVHVLDGHTLAIPDRRGNKRADTSHNLLTDDRISAAILVPGRTDVLHVSGTAVVTDDPELLAAMALGGVVPQTALVVSVERAEVRHNEAVAAANVWDRANRAGTATVSELMALQTRQLGGEKPVLRRLAGWLGAFARPIRWVMDLTYRRALRKEGYGDAAGPRPGRPVRVIEVIRETPEAVTLVLSGADTDFRPGQFYTLITEIGGRTVRRAYSASSVPGTDRLALTVKRDGLCSSHLNDHVRAGAELRLLGPSGDFRVADPAAAGAEYVLAGAGSGITPLMSIIRTVLAASPDATITLIYGNRTEAGIIFADELAALADAHPGRLTVHHVLSRPGPGWAGRTGRVGPADLPYVPRAHYYLCGPADMPTGLRDHLTGLGVPPDRLHVERYTSVPTAAPEAGAQTMTIENVGDVVVAAGQTMLEAGLAAGVPMPHSCTVGGCGECRIRLLRGDVHGTVEDGGVLTCVSYPLTRTEVAMGPVIS</sequence>
<dbReference type="InterPro" id="IPR008333">
    <property type="entry name" value="Cbr1-like_FAD-bd_dom"/>
</dbReference>
<dbReference type="AlphaFoldDB" id="A0A2W2FPJ4"/>
<dbReference type="SUPFAM" id="SSF52343">
    <property type="entry name" value="Ferredoxin reductase-like, C-terminal NADP-linked domain"/>
    <property type="match status" value="1"/>
</dbReference>
<dbReference type="InterPro" id="IPR039261">
    <property type="entry name" value="FNR_nucleotide-bd"/>
</dbReference>
<dbReference type="SUPFAM" id="SSF54292">
    <property type="entry name" value="2Fe-2S ferredoxin-like"/>
    <property type="match status" value="1"/>
</dbReference>
<dbReference type="Gene3D" id="2.40.30.10">
    <property type="entry name" value="Translation factors"/>
    <property type="match status" value="1"/>
</dbReference>
<dbReference type="GO" id="GO:0046872">
    <property type="term" value="F:metal ion binding"/>
    <property type="evidence" value="ECO:0007669"/>
    <property type="project" value="UniProtKB-KW"/>
</dbReference>
<keyword evidence="12" id="KW-1185">Reference proteome</keyword>
<evidence type="ECO:0000313" key="12">
    <source>
        <dbReference type="Proteomes" id="UP000248544"/>
    </source>
</evidence>
<dbReference type="CDD" id="cd00207">
    <property type="entry name" value="fer2"/>
    <property type="match status" value="1"/>
</dbReference>